<organism evidence="8 9">
    <name type="scientific">Loxostege sticticalis</name>
    <name type="common">Beet webworm moth</name>
    <dbReference type="NCBI Taxonomy" id="481309"/>
    <lineage>
        <taxon>Eukaryota</taxon>
        <taxon>Metazoa</taxon>
        <taxon>Ecdysozoa</taxon>
        <taxon>Arthropoda</taxon>
        <taxon>Hexapoda</taxon>
        <taxon>Insecta</taxon>
        <taxon>Pterygota</taxon>
        <taxon>Neoptera</taxon>
        <taxon>Endopterygota</taxon>
        <taxon>Lepidoptera</taxon>
        <taxon>Glossata</taxon>
        <taxon>Ditrysia</taxon>
        <taxon>Pyraloidea</taxon>
        <taxon>Crambidae</taxon>
        <taxon>Pyraustinae</taxon>
        <taxon>Loxostege</taxon>
    </lineage>
</organism>
<keyword evidence="4" id="KW-0949">S-adenosyl-L-methionine</keyword>
<gene>
    <name evidence="8" type="ORF">ABMA28_012358</name>
</gene>
<dbReference type="PRINTS" id="PR01415">
    <property type="entry name" value="ANKYRIN"/>
</dbReference>
<dbReference type="PANTHER" id="PTHR46307:SF4">
    <property type="entry name" value="G9A, ISOFORM B"/>
    <property type="match status" value="1"/>
</dbReference>
<dbReference type="Pfam" id="PF13857">
    <property type="entry name" value="Ank_5"/>
    <property type="match status" value="1"/>
</dbReference>
<dbReference type="InterPro" id="IPR047762">
    <property type="entry name" value="EHMT_CRR"/>
</dbReference>
<dbReference type="Proteomes" id="UP001549921">
    <property type="component" value="Unassembled WGS sequence"/>
</dbReference>
<dbReference type="Gene3D" id="1.25.40.20">
    <property type="entry name" value="Ankyrin repeat-containing domain"/>
    <property type="match status" value="2"/>
</dbReference>
<evidence type="ECO:0000256" key="3">
    <source>
        <dbReference type="ARBA" id="ARBA00022603"/>
    </source>
</evidence>
<dbReference type="SMART" id="SM00468">
    <property type="entry name" value="PreSET"/>
    <property type="match status" value="1"/>
</dbReference>
<dbReference type="PROSITE" id="PS50280">
    <property type="entry name" value="SET"/>
    <property type="match status" value="1"/>
</dbReference>
<sequence length="893" mass="96907">MQRNEEAQAEEPEESNRDISTRRVKAKSKSRKRSQEPKPEEDSQSVVELEDDISEPAGGDEGSEAACPEDEAGVAATCFCETPSNVHAAGDLPEPVFCQAIELVDGVRVGCSHAAARSGDALAPLLRAGPRAPFVLTCAAHAQQLRAHMCCPACGVFCTQGIFYQCSEGHLFHLECGLPYNDVKLRPGCPHCGVCAGKWEPRNKRCQKVKLQMRCSNKRIFLPDQREQCTPAYLSFTTLKQAEVDHTPLIPEDLLPSPAIDLKALFETADKMDVDEASTVSPAQRLCDAILAGESVQELLPKIAAARATINEQMPSLTGGTCVHAACKRGDVAALYALQYAGAELDAADNGLRTPLILAAQLLLEKSEKKSPSKTRKTKDKEPKKEKEPNEESDAETKEVAEEKDSSCASVEESKMDETPHEDLLKVVRYLVAAGCDVNAQGPEGMTALHIAAQTGDAEFCRVLLDAATVDVDPRDHGGWTPLVWAAENGHVEVVRLLLSLGADASTRDSEGNGCVHWCALAGHSHALRLLLDRAPHDTAAPNDHRDTPLHVAARQGHYACVVVLLARGARTDIENSAGELPVDVCTGPCQSVISLNMQMTLAVKGSVRLHKLLSSDISNGSEMYPLPCVNEVDDEPAPSDFTYVTEHVMPEPLDIDYTIQSLQGCACGDGDCSRNSCACCVLSVRRWSTAQGRLQPAFPHHDPPMLFECNQTCGCNKRKCGNMLITRLQQRGSLFVRAVVFRTQNTGWGLRAAASIPRGAPVALYCGELLPLHTADSRPNDQYLFALDVKPDLAQQCGDKATLCVDACAWGSAARFVNHSCAPNLAPVRVFTRARDLTLPHVALFATRDVRAGEQLTFDYGDKFWSVKSKWMKCECGSSECRYPVKSTEADT</sequence>
<dbReference type="Pfam" id="PF00856">
    <property type="entry name" value="SET"/>
    <property type="match status" value="1"/>
</dbReference>
<evidence type="ECO:0000259" key="7">
    <source>
        <dbReference type="PROSITE" id="PS50280"/>
    </source>
</evidence>
<dbReference type="SUPFAM" id="SSF82199">
    <property type="entry name" value="SET domain"/>
    <property type="match status" value="1"/>
</dbReference>
<feature type="domain" description="SET" evidence="7">
    <location>
        <begin position="737"/>
        <end position="862"/>
    </location>
</feature>
<dbReference type="GO" id="GO:0005694">
    <property type="term" value="C:chromosome"/>
    <property type="evidence" value="ECO:0007669"/>
    <property type="project" value="UniProtKB-SubCell"/>
</dbReference>
<dbReference type="InterPro" id="IPR001214">
    <property type="entry name" value="SET_dom"/>
</dbReference>
<dbReference type="GO" id="GO:0008757">
    <property type="term" value="F:S-adenosylmethionine-dependent methyltransferase activity"/>
    <property type="evidence" value="ECO:0007669"/>
    <property type="project" value="UniProtKB-ARBA"/>
</dbReference>
<dbReference type="GO" id="GO:0032259">
    <property type="term" value="P:methylation"/>
    <property type="evidence" value="ECO:0007669"/>
    <property type="project" value="UniProtKB-KW"/>
</dbReference>
<evidence type="ECO:0000256" key="4">
    <source>
        <dbReference type="ARBA" id="ARBA00022691"/>
    </source>
</evidence>
<accession>A0ABD0TMY4</accession>
<keyword evidence="5" id="KW-0040">ANK repeat</keyword>
<dbReference type="Gene3D" id="2.170.270.10">
    <property type="entry name" value="SET domain"/>
    <property type="match status" value="1"/>
</dbReference>
<keyword evidence="3" id="KW-0808">Transferase</keyword>
<dbReference type="AlphaFoldDB" id="A0ABD0TMY4"/>
<evidence type="ECO:0000256" key="6">
    <source>
        <dbReference type="SAM" id="MobiDB-lite"/>
    </source>
</evidence>
<feature type="repeat" description="ANK" evidence="5">
    <location>
        <begin position="318"/>
        <end position="350"/>
    </location>
</feature>
<feature type="compositionally biased region" description="Basic residues" evidence="6">
    <location>
        <begin position="22"/>
        <end position="32"/>
    </location>
</feature>
<evidence type="ECO:0000313" key="9">
    <source>
        <dbReference type="Proteomes" id="UP001549921"/>
    </source>
</evidence>
<dbReference type="GO" id="GO:0008170">
    <property type="term" value="F:N-methyltransferase activity"/>
    <property type="evidence" value="ECO:0007669"/>
    <property type="project" value="UniProtKB-ARBA"/>
</dbReference>
<dbReference type="InterPro" id="IPR046341">
    <property type="entry name" value="SET_dom_sf"/>
</dbReference>
<evidence type="ECO:0000256" key="2">
    <source>
        <dbReference type="ARBA" id="ARBA00022454"/>
    </source>
</evidence>
<dbReference type="GO" id="GO:0008276">
    <property type="term" value="F:protein methyltransferase activity"/>
    <property type="evidence" value="ECO:0007669"/>
    <property type="project" value="UniProtKB-ARBA"/>
</dbReference>
<feature type="repeat" description="ANK" evidence="5">
    <location>
        <begin position="545"/>
        <end position="577"/>
    </location>
</feature>
<dbReference type="SUPFAM" id="SSF48403">
    <property type="entry name" value="Ankyrin repeat"/>
    <property type="match status" value="2"/>
</dbReference>
<evidence type="ECO:0000313" key="8">
    <source>
        <dbReference type="EMBL" id="KAL0850597.1"/>
    </source>
</evidence>
<dbReference type="InterPro" id="IPR036770">
    <property type="entry name" value="Ankyrin_rpt-contain_sf"/>
</dbReference>
<evidence type="ECO:0000256" key="1">
    <source>
        <dbReference type="ARBA" id="ARBA00004286"/>
    </source>
</evidence>
<feature type="region of interest" description="Disordered" evidence="6">
    <location>
        <begin position="1"/>
        <end position="66"/>
    </location>
</feature>
<comment type="caution">
    <text evidence="8">The sequence shown here is derived from an EMBL/GenBank/DDBJ whole genome shotgun (WGS) entry which is preliminary data.</text>
</comment>
<dbReference type="EMBL" id="JBEDNZ010000003">
    <property type="protein sequence ID" value="KAL0850597.1"/>
    <property type="molecule type" value="Genomic_DNA"/>
</dbReference>
<reference evidence="8 9" key="1">
    <citation type="submission" date="2024-06" db="EMBL/GenBank/DDBJ databases">
        <title>A chromosome-level genome assembly of beet webworm, Loxostege sticticalis.</title>
        <authorList>
            <person name="Zhang Y."/>
        </authorList>
    </citation>
    <scope>NUCLEOTIDE SEQUENCE [LARGE SCALE GENOMIC DNA]</scope>
    <source>
        <strain evidence="8">AQ028</strain>
        <tissue evidence="8">Male pupae</tissue>
    </source>
</reference>
<evidence type="ECO:0000256" key="5">
    <source>
        <dbReference type="PROSITE-ProRule" id="PRU00023"/>
    </source>
</evidence>
<protein>
    <recommendedName>
        <fullName evidence="7">SET domain-containing protein</fullName>
    </recommendedName>
</protein>
<dbReference type="InterPro" id="IPR043550">
    <property type="entry name" value="EHMT1/EHMT2"/>
</dbReference>
<dbReference type="InterPro" id="IPR002110">
    <property type="entry name" value="Ankyrin_rpt"/>
</dbReference>
<keyword evidence="2" id="KW-0158">Chromosome</keyword>
<dbReference type="CDD" id="cd20905">
    <property type="entry name" value="EHMT_ZBD"/>
    <property type="match status" value="1"/>
</dbReference>
<feature type="compositionally biased region" description="Basic and acidic residues" evidence="6">
    <location>
        <begin position="379"/>
        <end position="419"/>
    </location>
</feature>
<dbReference type="Pfam" id="PF12796">
    <property type="entry name" value="Ank_2"/>
    <property type="match status" value="1"/>
</dbReference>
<dbReference type="Pfam" id="PF21533">
    <property type="entry name" value="EHMT1-2_CRR"/>
    <property type="match status" value="1"/>
</dbReference>
<dbReference type="SMART" id="SM00248">
    <property type="entry name" value="ANK"/>
    <property type="match status" value="5"/>
</dbReference>
<dbReference type="Pfam" id="PF05033">
    <property type="entry name" value="Pre-SET"/>
    <property type="match status" value="1"/>
</dbReference>
<dbReference type="InterPro" id="IPR007728">
    <property type="entry name" value="Pre-SET_dom"/>
</dbReference>
<name>A0ABD0TMY4_LOXSC</name>
<feature type="region of interest" description="Disordered" evidence="6">
    <location>
        <begin position="368"/>
        <end position="419"/>
    </location>
</feature>
<dbReference type="PROSITE" id="PS50088">
    <property type="entry name" value="ANK_REPEAT"/>
    <property type="match status" value="4"/>
</dbReference>
<feature type="repeat" description="ANK" evidence="5">
    <location>
        <begin position="478"/>
        <end position="510"/>
    </location>
</feature>
<comment type="subcellular location">
    <subcellularLocation>
        <location evidence="1">Chromosome</location>
    </subcellularLocation>
</comment>
<dbReference type="SMART" id="SM00317">
    <property type="entry name" value="SET"/>
    <property type="match status" value="1"/>
</dbReference>
<feature type="repeat" description="ANK" evidence="5">
    <location>
        <begin position="444"/>
        <end position="466"/>
    </location>
</feature>
<dbReference type="PANTHER" id="PTHR46307">
    <property type="entry name" value="G9A, ISOFORM B"/>
    <property type="match status" value="1"/>
</dbReference>
<keyword evidence="3" id="KW-0489">Methyltransferase</keyword>
<dbReference type="PROSITE" id="PS50297">
    <property type="entry name" value="ANK_REP_REGION"/>
    <property type="match status" value="3"/>
</dbReference>
<proteinExistence type="predicted"/>